<gene>
    <name evidence="3" type="ORF">INT43_007697</name>
</gene>
<proteinExistence type="predicted"/>
<keyword evidence="1" id="KW-0175">Coiled coil</keyword>
<evidence type="ECO:0000256" key="1">
    <source>
        <dbReference type="SAM" id="Coils"/>
    </source>
</evidence>
<dbReference type="AlphaFoldDB" id="A0A8H7PN83"/>
<organism evidence="3 4">
    <name type="scientific">Mortierella isabellina</name>
    <name type="common">Filamentous fungus</name>
    <name type="synonym">Umbelopsis isabellina</name>
    <dbReference type="NCBI Taxonomy" id="91625"/>
    <lineage>
        <taxon>Eukaryota</taxon>
        <taxon>Fungi</taxon>
        <taxon>Fungi incertae sedis</taxon>
        <taxon>Mucoromycota</taxon>
        <taxon>Mucoromycotina</taxon>
        <taxon>Umbelopsidomycetes</taxon>
        <taxon>Umbelopsidales</taxon>
        <taxon>Umbelopsidaceae</taxon>
        <taxon>Umbelopsis</taxon>
    </lineage>
</organism>
<accession>A0A8H7PN83</accession>
<evidence type="ECO:0000313" key="4">
    <source>
        <dbReference type="Proteomes" id="UP000654370"/>
    </source>
</evidence>
<dbReference type="Proteomes" id="UP000654370">
    <property type="component" value="Unassembled WGS sequence"/>
</dbReference>
<comment type="caution">
    <text evidence="3">The sequence shown here is derived from an EMBL/GenBank/DDBJ whole genome shotgun (WGS) entry which is preliminary data.</text>
</comment>
<evidence type="ECO:0000259" key="2">
    <source>
        <dbReference type="Pfam" id="PF18126"/>
    </source>
</evidence>
<evidence type="ECO:0000313" key="3">
    <source>
        <dbReference type="EMBL" id="KAG2177041.1"/>
    </source>
</evidence>
<protein>
    <recommendedName>
        <fullName evidence="2">Large ribosomal subunit protein mL59 domain-containing protein</fullName>
    </recommendedName>
</protein>
<sequence length="130" mass="15471">MFQVPPAAMKEFHRIFQRTVSKAEIMPQLVKNNGTGKTHWRKPRLSLRVQADLRKSCERYGDSATMFGFPEQSTKKPLRLRPNKLEKHERKRAEREENIRQNMVKMEETIQNWREEKLREASKGKSSMPF</sequence>
<reference evidence="3" key="1">
    <citation type="submission" date="2020-12" db="EMBL/GenBank/DDBJ databases">
        <title>Metabolic potential, ecology and presence of endohyphal bacteria is reflected in genomic diversity of Mucoromycotina.</title>
        <authorList>
            <person name="Muszewska A."/>
            <person name="Okrasinska A."/>
            <person name="Steczkiewicz K."/>
            <person name="Drgas O."/>
            <person name="Orlowska M."/>
            <person name="Perlinska-Lenart U."/>
            <person name="Aleksandrzak-Piekarczyk T."/>
            <person name="Szatraj K."/>
            <person name="Zielenkiewicz U."/>
            <person name="Pilsyk S."/>
            <person name="Malc E."/>
            <person name="Mieczkowski P."/>
            <person name="Kruszewska J.S."/>
            <person name="Biernat P."/>
            <person name="Pawlowska J."/>
        </authorList>
    </citation>
    <scope>NUCLEOTIDE SEQUENCE</scope>
    <source>
        <strain evidence="3">WA0000067209</strain>
    </source>
</reference>
<feature type="domain" description="Large ribosomal subunit protein mL59" evidence="2">
    <location>
        <begin position="27"/>
        <end position="115"/>
    </location>
</feature>
<keyword evidence="4" id="KW-1185">Reference proteome</keyword>
<dbReference type="Pfam" id="PF18126">
    <property type="entry name" value="Mitoc_mL59"/>
    <property type="match status" value="1"/>
</dbReference>
<name>A0A8H7PN83_MORIS</name>
<feature type="coiled-coil region" evidence="1">
    <location>
        <begin position="85"/>
        <end position="116"/>
    </location>
</feature>
<dbReference type="OrthoDB" id="18529at2759"/>
<dbReference type="InterPro" id="IPR040922">
    <property type="entry name" value="Ribosomal_mL59_dom"/>
</dbReference>
<dbReference type="EMBL" id="JAEPQZ010000009">
    <property type="protein sequence ID" value="KAG2177041.1"/>
    <property type="molecule type" value="Genomic_DNA"/>
</dbReference>